<keyword evidence="5 6" id="KW-0472">Membrane</keyword>
<feature type="transmembrane region" description="Helical" evidence="6">
    <location>
        <begin position="316"/>
        <end position="337"/>
    </location>
</feature>
<dbReference type="PANTHER" id="PTHR23519:SF1">
    <property type="entry name" value="AUTOPHAGY-RELATED PROTEIN 22"/>
    <property type="match status" value="1"/>
</dbReference>
<dbReference type="EMBL" id="CAEZTH010000072">
    <property type="protein sequence ID" value="CAB4564682.1"/>
    <property type="molecule type" value="Genomic_DNA"/>
</dbReference>
<organism evidence="7">
    <name type="scientific">freshwater metagenome</name>
    <dbReference type="NCBI Taxonomy" id="449393"/>
    <lineage>
        <taxon>unclassified sequences</taxon>
        <taxon>metagenomes</taxon>
        <taxon>ecological metagenomes</taxon>
    </lineage>
</organism>
<comment type="subcellular location">
    <subcellularLocation>
        <location evidence="1">Endomembrane system</location>
        <topology evidence="1">Multi-pass membrane protein</topology>
    </subcellularLocation>
</comment>
<accession>A0A6J6DKL2</accession>
<reference evidence="7" key="1">
    <citation type="submission" date="2020-05" db="EMBL/GenBank/DDBJ databases">
        <authorList>
            <person name="Chiriac C."/>
            <person name="Salcher M."/>
            <person name="Ghai R."/>
            <person name="Kavagutti S V."/>
        </authorList>
    </citation>
    <scope>NUCLEOTIDE SEQUENCE</scope>
</reference>
<feature type="transmembrane region" description="Helical" evidence="6">
    <location>
        <begin position="397"/>
        <end position="415"/>
    </location>
</feature>
<keyword evidence="2" id="KW-0813">Transport</keyword>
<feature type="transmembrane region" description="Helical" evidence="6">
    <location>
        <begin position="217"/>
        <end position="240"/>
    </location>
</feature>
<protein>
    <submittedName>
        <fullName evidence="7">Unannotated protein</fullName>
    </submittedName>
</protein>
<name>A0A6J6DKL2_9ZZZZ</name>
<evidence type="ECO:0000256" key="5">
    <source>
        <dbReference type="ARBA" id="ARBA00023136"/>
    </source>
</evidence>
<evidence type="ECO:0000313" key="7">
    <source>
        <dbReference type="EMBL" id="CAB4564682.1"/>
    </source>
</evidence>
<dbReference type="Gene3D" id="1.20.1250.20">
    <property type="entry name" value="MFS general substrate transporter like domains"/>
    <property type="match status" value="1"/>
</dbReference>
<gene>
    <name evidence="7" type="ORF">UFOPK1639_00670</name>
</gene>
<dbReference type="GO" id="GO:0012505">
    <property type="term" value="C:endomembrane system"/>
    <property type="evidence" value="ECO:0007669"/>
    <property type="project" value="UniProtKB-SubCell"/>
</dbReference>
<keyword evidence="3 6" id="KW-0812">Transmembrane</keyword>
<sequence length="500" mass="53818">MSLIDSSFTNYLKFVKYFSKNLSRACSTSTTVICSRRIFRLIGGNWPCLRYLVAMTNTSGNSKTRLPKTKLGQKGTFAWALWDWAEQPYPTIMQTFIFPVYLASAVAEAGTNADALLGIATGIAGFVLAVIAPILGRRSDIGGRRKFWLMTNTYVLVGIMIASFFVEPKAEFLLFGLVLYGLGSIVQETAFINYYAMLRSVSSPTTIGRISGYAWGLGYLGGIILLAVALFGFVLPGTVFGVPATDGLEVRTVFLFCAVWTLVFSIPLLLRVPEIEGKKNAPKESIFASYGKLWEQLKSLYKQAPDTFKFLISSAVYRDGLAGVFTFGAVLGSLAFGFTQTEIIIFGMAANIVAGIGAVIGGRIDDVVGSRNVIAASLIGLIIAGFGVFLFADAGQITYWIGGLALCLFVGPAQASSRTFVSRFAPEGREGEVFGLYQTTGRAISFLSGLFWATAITIAAVVTGEENTTIYGVLGLMVILVVGLALLLRVNPNPKVSYSS</sequence>
<dbReference type="Pfam" id="PF11700">
    <property type="entry name" value="ATG22"/>
    <property type="match status" value="1"/>
</dbReference>
<feature type="transmembrane region" description="Helical" evidence="6">
    <location>
        <begin position="115"/>
        <end position="135"/>
    </location>
</feature>
<keyword evidence="4 6" id="KW-1133">Transmembrane helix</keyword>
<dbReference type="InterPro" id="IPR024671">
    <property type="entry name" value="Atg22-like"/>
</dbReference>
<feature type="transmembrane region" description="Helical" evidence="6">
    <location>
        <begin position="469"/>
        <end position="488"/>
    </location>
</feature>
<evidence type="ECO:0000256" key="2">
    <source>
        <dbReference type="ARBA" id="ARBA00022448"/>
    </source>
</evidence>
<dbReference type="InterPro" id="IPR036259">
    <property type="entry name" value="MFS_trans_sf"/>
</dbReference>
<feature type="transmembrane region" description="Helical" evidence="6">
    <location>
        <begin position="443"/>
        <end position="463"/>
    </location>
</feature>
<dbReference type="PANTHER" id="PTHR23519">
    <property type="entry name" value="AUTOPHAGY-RELATED PROTEIN 22"/>
    <property type="match status" value="1"/>
</dbReference>
<feature type="transmembrane region" description="Helical" evidence="6">
    <location>
        <begin position="343"/>
        <end position="361"/>
    </location>
</feature>
<dbReference type="AlphaFoldDB" id="A0A6J6DKL2"/>
<evidence type="ECO:0000256" key="4">
    <source>
        <dbReference type="ARBA" id="ARBA00022989"/>
    </source>
</evidence>
<evidence type="ECO:0000256" key="3">
    <source>
        <dbReference type="ARBA" id="ARBA00022692"/>
    </source>
</evidence>
<dbReference type="SUPFAM" id="SSF103473">
    <property type="entry name" value="MFS general substrate transporter"/>
    <property type="match status" value="1"/>
</dbReference>
<feature type="transmembrane region" description="Helical" evidence="6">
    <location>
        <begin position="373"/>
        <end position="391"/>
    </location>
</feature>
<feature type="transmembrane region" description="Helical" evidence="6">
    <location>
        <begin position="172"/>
        <end position="196"/>
    </location>
</feature>
<evidence type="ECO:0000256" key="1">
    <source>
        <dbReference type="ARBA" id="ARBA00004127"/>
    </source>
</evidence>
<evidence type="ECO:0000256" key="6">
    <source>
        <dbReference type="SAM" id="Phobius"/>
    </source>
</evidence>
<proteinExistence type="predicted"/>
<feature type="transmembrane region" description="Helical" evidence="6">
    <location>
        <begin position="252"/>
        <end position="270"/>
    </location>
</feature>
<feature type="transmembrane region" description="Helical" evidence="6">
    <location>
        <begin position="147"/>
        <end position="166"/>
    </location>
</feature>
<dbReference type="InterPro" id="IPR050495">
    <property type="entry name" value="ATG22/LtaA_families"/>
</dbReference>